<proteinExistence type="predicted"/>
<dbReference type="InterPro" id="IPR001878">
    <property type="entry name" value="Znf_CCHC"/>
</dbReference>
<feature type="region of interest" description="Disordered" evidence="5">
    <location>
        <begin position="1"/>
        <end position="41"/>
    </location>
</feature>
<evidence type="ECO:0000256" key="1">
    <source>
        <dbReference type="ARBA" id="ARBA00022723"/>
    </source>
</evidence>
<evidence type="ECO:0000259" key="7">
    <source>
        <dbReference type="PROSITE" id="PS50966"/>
    </source>
</evidence>
<evidence type="ECO:0000256" key="2">
    <source>
        <dbReference type="ARBA" id="ARBA00022771"/>
    </source>
</evidence>
<evidence type="ECO:0000256" key="5">
    <source>
        <dbReference type="SAM" id="MobiDB-lite"/>
    </source>
</evidence>
<evidence type="ECO:0008006" key="10">
    <source>
        <dbReference type="Google" id="ProtNLM"/>
    </source>
</evidence>
<dbReference type="InterPro" id="IPR018289">
    <property type="entry name" value="MULE_transposase_dom"/>
</dbReference>
<dbReference type="GO" id="GO:0008270">
    <property type="term" value="F:zinc ion binding"/>
    <property type="evidence" value="ECO:0007669"/>
    <property type="project" value="UniProtKB-KW"/>
</dbReference>
<accession>A0AAW2CKU3</accession>
<dbReference type="Proteomes" id="UP001459277">
    <property type="component" value="Unassembled WGS sequence"/>
</dbReference>
<dbReference type="Pfam" id="PF04434">
    <property type="entry name" value="SWIM"/>
    <property type="match status" value="1"/>
</dbReference>
<dbReference type="PROSITE" id="PS50158">
    <property type="entry name" value="ZF_CCHC"/>
    <property type="match status" value="1"/>
</dbReference>
<protein>
    <recommendedName>
        <fullName evidence="10">SWIM-type domain-containing protein</fullName>
    </recommendedName>
</protein>
<feature type="compositionally biased region" description="Polar residues" evidence="5">
    <location>
        <begin position="653"/>
        <end position="672"/>
    </location>
</feature>
<feature type="compositionally biased region" description="Basic residues" evidence="5">
    <location>
        <begin position="466"/>
        <end position="481"/>
    </location>
</feature>
<organism evidence="8 9">
    <name type="scientific">Lithocarpus litseifolius</name>
    <dbReference type="NCBI Taxonomy" id="425828"/>
    <lineage>
        <taxon>Eukaryota</taxon>
        <taxon>Viridiplantae</taxon>
        <taxon>Streptophyta</taxon>
        <taxon>Embryophyta</taxon>
        <taxon>Tracheophyta</taxon>
        <taxon>Spermatophyta</taxon>
        <taxon>Magnoliopsida</taxon>
        <taxon>eudicotyledons</taxon>
        <taxon>Gunneridae</taxon>
        <taxon>Pentapetalae</taxon>
        <taxon>rosids</taxon>
        <taxon>fabids</taxon>
        <taxon>Fagales</taxon>
        <taxon>Fagaceae</taxon>
        <taxon>Lithocarpus</taxon>
    </lineage>
</organism>
<evidence type="ECO:0000256" key="4">
    <source>
        <dbReference type="PROSITE-ProRule" id="PRU00047"/>
    </source>
</evidence>
<feature type="region of interest" description="Disordered" evidence="5">
    <location>
        <begin position="464"/>
        <end position="490"/>
    </location>
</feature>
<dbReference type="PANTHER" id="PTHR31973:SF187">
    <property type="entry name" value="MUTATOR TRANSPOSASE MUDRA PROTEIN"/>
    <property type="match status" value="1"/>
</dbReference>
<feature type="domain" description="SWIM-type" evidence="7">
    <location>
        <begin position="410"/>
        <end position="442"/>
    </location>
</feature>
<reference evidence="8 9" key="1">
    <citation type="submission" date="2024-01" db="EMBL/GenBank/DDBJ databases">
        <title>A telomere-to-telomere, gap-free genome of sweet tea (Lithocarpus litseifolius).</title>
        <authorList>
            <person name="Zhou J."/>
        </authorList>
    </citation>
    <scope>NUCLEOTIDE SEQUENCE [LARGE SCALE GENOMIC DNA]</scope>
    <source>
        <strain evidence="8">Zhou-2022a</strain>
        <tissue evidence="8">Leaf</tissue>
    </source>
</reference>
<dbReference type="InterPro" id="IPR006564">
    <property type="entry name" value="Znf_PMZ"/>
</dbReference>
<feature type="domain" description="CCHC-type" evidence="6">
    <location>
        <begin position="497"/>
        <end position="511"/>
    </location>
</feature>
<name>A0AAW2CKU3_9ROSI</name>
<dbReference type="EMBL" id="JAZDWU010000006">
    <property type="protein sequence ID" value="KAK9998276.1"/>
    <property type="molecule type" value="Genomic_DNA"/>
</dbReference>
<dbReference type="AlphaFoldDB" id="A0AAW2CKU3"/>
<dbReference type="InterPro" id="IPR007527">
    <property type="entry name" value="Znf_SWIM"/>
</dbReference>
<dbReference type="PANTHER" id="PTHR31973">
    <property type="entry name" value="POLYPROTEIN, PUTATIVE-RELATED"/>
    <property type="match status" value="1"/>
</dbReference>
<feature type="region of interest" description="Disordered" evidence="5">
    <location>
        <begin position="511"/>
        <end position="579"/>
    </location>
</feature>
<comment type="caution">
    <text evidence="8">The sequence shown here is derived from an EMBL/GenBank/DDBJ whole genome shotgun (WGS) entry which is preliminary data.</text>
</comment>
<gene>
    <name evidence="8" type="ORF">SO802_017879</name>
</gene>
<keyword evidence="9" id="KW-1185">Reference proteome</keyword>
<evidence type="ECO:0000313" key="9">
    <source>
        <dbReference type="Proteomes" id="UP001459277"/>
    </source>
</evidence>
<evidence type="ECO:0000259" key="6">
    <source>
        <dbReference type="PROSITE" id="PS50158"/>
    </source>
</evidence>
<feature type="region of interest" description="Disordered" evidence="5">
    <location>
        <begin position="641"/>
        <end position="672"/>
    </location>
</feature>
<feature type="compositionally biased region" description="Polar residues" evidence="5">
    <location>
        <begin position="516"/>
        <end position="574"/>
    </location>
</feature>
<feature type="compositionally biased region" description="Acidic residues" evidence="5">
    <location>
        <begin position="21"/>
        <end position="36"/>
    </location>
</feature>
<dbReference type="PROSITE" id="PS50966">
    <property type="entry name" value="ZF_SWIM"/>
    <property type="match status" value="1"/>
</dbReference>
<keyword evidence="1" id="KW-0479">Metal-binding</keyword>
<keyword evidence="3" id="KW-0862">Zinc</keyword>
<evidence type="ECO:0000256" key="3">
    <source>
        <dbReference type="ARBA" id="ARBA00022833"/>
    </source>
</evidence>
<dbReference type="SMART" id="SM00575">
    <property type="entry name" value="ZnF_PMZ"/>
    <property type="match status" value="1"/>
</dbReference>
<keyword evidence="2 4" id="KW-0863">Zinc-finger</keyword>
<dbReference type="Pfam" id="PF10551">
    <property type="entry name" value="MULE"/>
    <property type="match status" value="1"/>
</dbReference>
<evidence type="ECO:0000313" key="8">
    <source>
        <dbReference type="EMBL" id="KAK9998276.1"/>
    </source>
</evidence>
<dbReference type="GO" id="GO:0003676">
    <property type="term" value="F:nucleic acid binding"/>
    <property type="evidence" value="ECO:0007669"/>
    <property type="project" value="InterPro"/>
</dbReference>
<sequence>MGANVMNSDYESEKLHSLEESSSDDDIKDDTDDSSEDELKTLVGKGRGQKRTFLVFKPVAKAEHIRFEKDMLFTTPKQFKEAITDYAVHGGWGIRFAKNDLQREYCEELRRASLGSIVLMKVHTFNEGDLAVKMDLVCGVLYFERLYICLEGCKKGFMARCWPIIGLDAYHLKTKSGGQLITTVARDPNEEYFPLVYAVVEAETKDSWTWFINLILADISQNTRWTFILDQQKGLVQTFIDNWPQYEHRICCRHLYNNLRKNHPGVLIRELFWKVAKATYKAEFDRLMDELKGIDEDAHNWLEDHSATIWARHMFSEDGLSDTVLNNMCKSFNSRILKFRFNPIITMLESIRLYLMTRFQENRQKIMKVESEICPKVLKRLHREKTTSSRWLACWAGHTQFEVKNGLQSFTVDLEKGHCSCRKWDTTGIPCAHAVSYIFFNRQHAEQYVHRCFHVSTYKACYKPPPIKRRPPGRPKKKRARKVGEPAGRRAGISKQCRACGKIGHNKRSCKGEIGGNSSLPGTTNRTSAANKTSRCRNYSNINQPTGQAQAQPSSATPFAPPQTSVSSQSSMHTFTPGALTQPWTSSFRPCATYQTRMHISFSPSASYQASVHFSSDPNAPYQTRMHFSSSLNASYQYTMHSSATPFPPPRSNMHSSSPSAHQTPTRSSNLVQASRSSFFQAYEVQSNSNPITPPNLGSSPIPRLRRKRMVTSETLNASKNASRYMGAIKFVGSQSSRHAPRKNE</sequence>